<proteinExistence type="inferred from homology"/>
<dbReference type="InterPro" id="IPR038385">
    <property type="entry name" value="Sua5/YwlC_C"/>
</dbReference>
<evidence type="ECO:0000256" key="14">
    <source>
        <dbReference type="PIRSR" id="PIRSR004930-1"/>
    </source>
</evidence>
<dbReference type="Pfam" id="PF01300">
    <property type="entry name" value="Sua5_yciO_yrdC"/>
    <property type="match status" value="1"/>
</dbReference>
<comment type="caution">
    <text evidence="16">The sequence shown here is derived from an EMBL/GenBank/DDBJ whole genome shotgun (WGS) entry which is preliminary data.</text>
</comment>
<feature type="binding site" evidence="14">
    <location>
        <position position="64"/>
    </location>
    <ligand>
        <name>L-threonine</name>
        <dbReference type="ChEBI" id="CHEBI:57926"/>
    </ligand>
</feature>
<evidence type="ECO:0000313" key="16">
    <source>
        <dbReference type="EMBL" id="PWU66999.1"/>
    </source>
</evidence>
<feature type="binding site" evidence="14">
    <location>
        <position position="178"/>
    </location>
    <ligand>
        <name>L-threonine</name>
        <dbReference type="ChEBI" id="CHEBI:57926"/>
    </ligand>
</feature>
<evidence type="ECO:0000256" key="8">
    <source>
        <dbReference type="ARBA" id="ARBA00022695"/>
    </source>
</evidence>
<dbReference type="SUPFAM" id="SSF55821">
    <property type="entry name" value="YrdC/RibB"/>
    <property type="match status" value="1"/>
</dbReference>
<dbReference type="FunFam" id="3.40.50.11030:FF:000001">
    <property type="entry name" value="Threonylcarbamoyl-AMP synthase"/>
    <property type="match status" value="1"/>
</dbReference>
<evidence type="ECO:0000259" key="15">
    <source>
        <dbReference type="PROSITE" id="PS51163"/>
    </source>
</evidence>
<feature type="binding site" evidence="14">
    <location>
        <position position="231"/>
    </location>
    <ligand>
        <name>ATP</name>
        <dbReference type="ChEBI" id="CHEBI:30616"/>
    </ligand>
</feature>
<reference evidence="16 17" key="1">
    <citation type="submission" date="2018-05" db="EMBL/GenBank/DDBJ databases">
        <title>Genomic analysis of Gracilibacillus dipsosauri DD1 reveals novel features of a salt-tolerant amylase.</title>
        <authorList>
            <person name="Deutch C.E."/>
            <person name="Yang S."/>
        </authorList>
    </citation>
    <scope>NUCLEOTIDE SEQUENCE [LARGE SCALE GENOMIC DNA]</scope>
    <source>
        <strain evidence="16 17">DD1</strain>
    </source>
</reference>
<accession>A0A317KZB9</accession>
<dbReference type="PIRSF" id="PIRSF004930">
    <property type="entry name" value="Tln_factor_SUA5"/>
    <property type="match status" value="1"/>
</dbReference>
<dbReference type="Gene3D" id="3.40.50.11030">
    <property type="entry name" value="Threonylcarbamoyl-AMP synthase, C-terminal domain"/>
    <property type="match status" value="1"/>
</dbReference>
<dbReference type="InterPro" id="IPR017945">
    <property type="entry name" value="DHBP_synth_RibB-like_a/b_dom"/>
</dbReference>
<evidence type="ECO:0000256" key="3">
    <source>
        <dbReference type="ARBA" id="ARBA00012584"/>
    </source>
</evidence>
<feature type="binding site" evidence="14">
    <location>
        <position position="55"/>
    </location>
    <ligand>
        <name>ATP</name>
        <dbReference type="ChEBI" id="CHEBI:30616"/>
    </ligand>
</feature>
<evidence type="ECO:0000256" key="12">
    <source>
        <dbReference type="ARBA" id="ARBA00048366"/>
    </source>
</evidence>
<evidence type="ECO:0000256" key="4">
    <source>
        <dbReference type="ARBA" id="ARBA00015492"/>
    </source>
</evidence>
<feature type="binding site" evidence="14">
    <location>
        <position position="192"/>
    </location>
    <ligand>
        <name>ATP</name>
        <dbReference type="ChEBI" id="CHEBI:30616"/>
    </ligand>
</feature>
<dbReference type="PANTHER" id="PTHR17490">
    <property type="entry name" value="SUA5"/>
    <property type="match status" value="1"/>
</dbReference>
<keyword evidence="8 13" id="KW-0548">Nucleotidyltransferase</keyword>
<dbReference type="OrthoDB" id="9814580at2"/>
<keyword evidence="17" id="KW-1185">Reference proteome</keyword>
<feature type="domain" description="YrdC-like" evidence="15">
    <location>
        <begin position="10"/>
        <end position="196"/>
    </location>
</feature>
<evidence type="ECO:0000256" key="10">
    <source>
        <dbReference type="ARBA" id="ARBA00022840"/>
    </source>
</evidence>
<dbReference type="InterPro" id="IPR005145">
    <property type="entry name" value="Sua5_C"/>
</dbReference>
<evidence type="ECO:0000256" key="5">
    <source>
        <dbReference type="ARBA" id="ARBA00022490"/>
    </source>
</evidence>
<dbReference type="RefSeq" id="WP_109985425.1">
    <property type="nucleotide sequence ID" value="NZ_QGTD01000019.1"/>
</dbReference>
<dbReference type="GO" id="GO:0000049">
    <property type="term" value="F:tRNA binding"/>
    <property type="evidence" value="ECO:0007669"/>
    <property type="project" value="TreeGrafter"/>
</dbReference>
<comment type="function">
    <text evidence="13">Required for the formation of a threonylcarbamoyl group on adenosine at position 37 (t(6)A37) in tRNAs that read codons beginning with adenine.</text>
</comment>
<dbReference type="GO" id="GO:0061710">
    <property type="term" value="F:L-threonylcarbamoyladenylate synthase"/>
    <property type="evidence" value="ECO:0007669"/>
    <property type="project" value="UniProtKB-EC"/>
</dbReference>
<evidence type="ECO:0000256" key="1">
    <source>
        <dbReference type="ARBA" id="ARBA00004496"/>
    </source>
</evidence>
<dbReference type="GO" id="GO:0008033">
    <property type="term" value="P:tRNA processing"/>
    <property type="evidence" value="ECO:0007669"/>
    <property type="project" value="UniProtKB-KW"/>
</dbReference>
<dbReference type="GO" id="GO:0003725">
    <property type="term" value="F:double-stranded RNA binding"/>
    <property type="evidence" value="ECO:0007669"/>
    <property type="project" value="UniProtKB-UniRule"/>
</dbReference>
<dbReference type="NCBIfam" id="TIGR00057">
    <property type="entry name" value="L-threonylcarbamoyladenylate synthase"/>
    <property type="match status" value="1"/>
</dbReference>
<dbReference type="InterPro" id="IPR050156">
    <property type="entry name" value="TC-AMP_synthase_SUA5"/>
</dbReference>
<keyword evidence="6 13" id="KW-0808">Transferase</keyword>
<feature type="binding site" evidence="14">
    <location>
        <position position="59"/>
    </location>
    <ligand>
        <name>ATP</name>
        <dbReference type="ChEBI" id="CHEBI:30616"/>
    </ligand>
</feature>
<evidence type="ECO:0000256" key="2">
    <source>
        <dbReference type="ARBA" id="ARBA00007663"/>
    </source>
</evidence>
<dbReference type="Pfam" id="PF03481">
    <property type="entry name" value="Sua5_C"/>
    <property type="match status" value="1"/>
</dbReference>
<dbReference type="InterPro" id="IPR010923">
    <property type="entry name" value="T(6)A37_SUA5"/>
</dbReference>
<gene>
    <name evidence="16" type="ORF">DLJ74_17405</name>
</gene>
<dbReference type="GO" id="GO:0005524">
    <property type="term" value="F:ATP binding"/>
    <property type="evidence" value="ECO:0007669"/>
    <property type="project" value="UniProtKB-UniRule"/>
</dbReference>
<feature type="binding site" evidence="14">
    <location>
        <position position="138"/>
    </location>
    <ligand>
        <name>L-threonine</name>
        <dbReference type="ChEBI" id="CHEBI:57926"/>
    </ligand>
</feature>
<dbReference type="EMBL" id="QGTD01000019">
    <property type="protein sequence ID" value="PWU66999.1"/>
    <property type="molecule type" value="Genomic_DNA"/>
</dbReference>
<sequence length="337" mass="36646">METKMWKTDEQSIKEAAQSILNGEVVAFPTETVYGLGADATNEHAIAKIFQAKGRPADNPLIVHVDAPSQIGRYVQEIPEAAQKLIDHFMPGPFTIILKNNKEITPLVTAGLDSVGIRIPNHPIARAFIQATGKPIAAPSANLSGKPSPTKANHVLEDLKGKISGVIEGGATGVGLESTVVDATGEIPIILRPGNVTLEDIKKIVPSARMTNAIQKQDNQPKSPGMKYNHYEPDAPLYVVHGDSDFFQKQIDLYRKKHYKVGVLASDSLMDELDADQLFPCGENDKEIAAKLYDGLRYFNHTNVDLILAEAFSTDGVGQAIMNRLSKAASDHLYQTK</sequence>
<evidence type="ECO:0000256" key="7">
    <source>
        <dbReference type="ARBA" id="ARBA00022694"/>
    </source>
</evidence>
<protein>
    <recommendedName>
        <fullName evidence="4 13">Threonylcarbamoyl-AMP synthase</fullName>
        <shortName evidence="13">TC-AMP synthase</shortName>
        <ecNumber evidence="3 13">2.7.7.87</ecNumber>
    </recommendedName>
    <alternativeName>
        <fullName evidence="11 13">L-threonylcarbamoyladenylate synthase</fullName>
    </alternativeName>
</protein>
<feature type="binding site" evidence="14">
    <location>
        <position position="140"/>
    </location>
    <ligand>
        <name>ATP</name>
        <dbReference type="ChEBI" id="CHEBI:30616"/>
    </ligand>
</feature>
<keyword evidence="10 13" id="KW-0067">ATP-binding</keyword>
<evidence type="ECO:0000256" key="11">
    <source>
        <dbReference type="ARBA" id="ARBA00029774"/>
    </source>
</evidence>
<dbReference type="GO" id="GO:0005737">
    <property type="term" value="C:cytoplasm"/>
    <property type="evidence" value="ECO:0007669"/>
    <property type="project" value="UniProtKB-SubCell"/>
</dbReference>
<evidence type="ECO:0000256" key="13">
    <source>
        <dbReference type="PIRNR" id="PIRNR004930"/>
    </source>
</evidence>
<feature type="binding site" evidence="14">
    <location>
        <position position="148"/>
    </location>
    <ligand>
        <name>ATP</name>
        <dbReference type="ChEBI" id="CHEBI:30616"/>
    </ligand>
</feature>
<organism evidence="16 17">
    <name type="scientific">Gracilibacillus dipsosauri</name>
    <dbReference type="NCBI Taxonomy" id="178340"/>
    <lineage>
        <taxon>Bacteria</taxon>
        <taxon>Bacillati</taxon>
        <taxon>Bacillota</taxon>
        <taxon>Bacilli</taxon>
        <taxon>Bacillales</taxon>
        <taxon>Bacillaceae</taxon>
        <taxon>Gracilibacillus</taxon>
    </lineage>
</organism>
<dbReference type="InterPro" id="IPR006070">
    <property type="entry name" value="Sua5-like_dom"/>
</dbReference>
<dbReference type="Proteomes" id="UP000245624">
    <property type="component" value="Unassembled WGS sequence"/>
</dbReference>
<comment type="subcellular location">
    <subcellularLocation>
        <location evidence="1 13">Cytoplasm</location>
    </subcellularLocation>
</comment>
<evidence type="ECO:0000313" key="17">
    <source>
        <dbReference type="Proteomes" id="UP000245624"/>
    </source>
</evidence>
<comment type="similarity">
    <text evidence="2 13">Belongs to the SUA5 family.</text>
</comment>
<dbReference type="Gene3D" id="3.90.870.10">
    <property type="entry name" value="DHBP synthase"/>
    <property type="match status" value="1"/>
</dbReference>
<evidence type="ECO:0000256" key="9">
    <source>
        <dbReference type="ARBA" id="ARBA00022741"/>
    </source>
</evidence>
<comment type="catalytic activity">
    <reaction evidence="12 13">
        <text>L-threonine + hydrogencarbonate + ATP = L-threonylcarbamoyladenylate + diphosphate + H2O</text>
        <dbReference type="Rhea" id="RHEA:36407"/>
        <dbReference type="ChEBI" id="CHEBI:15377"/>
        <dbReference type="ChEBI" id="CHEBI:17544"/>
        <dbReference type="ChEBI" id="CHEBI:30616"/>
        <dbReference type="ChEBI" id="CHEBI:33019"/>
        <dbReference type="ChEBI" id="CHEBI:57926"/>
        <dbReference type="ChEBI" id="CHEBI:73682"/>
        <dbReference type="EC" id="2.7.7.87"/>
    </reaction>
</comment>
<evidence type="ECO:0000256" key="6">
    <source>
        <dbReference type="ARBA" id="ARBA00022679"/>
    </source>
</evidence>
<dbReference type="EC" id="2.7.7.87" evidence="3 13"/>
<keyword evidence="9 13" id="KW-0547">Nucleotide-binding</keyword>
<feature type="binding site" evidence="14">
    <location>
        <position position="118"/>
    </location>
    <ligand>
        <name>ATP</name>
        <dbReference type="ChEBI" id="CHEBI:30616"/>
    </ligand>
</feature>
<dbReference type="GO" id="GO:0006450">
    <property type="term" value="P:regulation of translational fidelity"/>
    <property type="evidence" value="ECO:0007669"/>
    <property type="project" value="TreeGrafter"/>
</dbReference>
<dbReference type="PANTHER" id="PTHR17490:SF16">
    <property type="entry name" value="THREONYLCARBAMOYL-AMP SYNTHASE"/>
    <property type="match status" value="1"/>
</dbReference>
<keyword evidence="5 13" id="KW-0963">Cytoplasm</keyword>
<keyword evidence="7 13" id="KW-0819">tRNA processing</keyword>
<dbReference type="AlphaFoldDB" id="A0A317KZB9"/>
<feature type="binding site" evidence="14">
    <location>
        <position position="32"/>
    </location>
    <ligand>
        <name>L-threonine</name>
        <dbReference type="ChEBI" id="CHEBI:57926"/>
    </ligand>
</feature>
<name>A0A317KZB9_9BACI</name>
<dbReference type="FunFam" id="3.90.870.10:FF:000008">
    <property type="entry name" value="Threonylcarbamoyl-AMP synthase"/>
    <property type="match status" value="1"/>
</dbReference>
<dbReference type="PROSITE" id="PS51163">
    <property type="entry name" value="YRDC"/>
    <property type="match status" value="1"/>
</dbReference>